<dbReference type="AlphaFoldDB" id="A0ABD3SVA4"/>
<dbReference type="Proteomes" id="UP001634393">
    <property type="component" value="Unassembled WGS sequence"/>
</dbReference>
<dbReference type="PANTHER" id="PTHR33103">
    <property type="entry name" value="OS01G0153900 PROTEIN"/>
    <property type="match status" value="1"/>
</dbReference>
<accession>A0ABD3SVA4</accession>
<comment type="caution">
    <text evidence="1">The sequence shown here is derived from an EMBL/GenBank/DDBJ whole genome shotgun (WGS) entry which is preliminary data.</text>
</comment>
<proteinExistence type="predicted"/>
<dbReference type="PANTHER" id="PTHR33103:SF19">
    <property type="entry name" value="OS09G0544700 PROTEIN"/>
    <property type="match status" value="1"/>
</dbReference>
<organism evidence="1 2">
    <name type="scientific">Penstemon smallii</name>
    <dbReference type="NCBI Taxonomy" id="265156"/>
    <lineage>
        <taxon>Eukaryota</taxon>
        <taxon>Viridiplantae</taxon>
        <taxon>Streptophyta</taxon>
        <taxon>Embryophyta</taxon>
        <taxon>Tracheophyta</taxon>
        <taxon>Spermatophyta</taxon>
        <taxon>Magnoliopsida</taxon>
        <taxon>eudicotyledons</taxon>
        <taxon>Gunneridae</taxon>
        <taxon>Pentapetalae</taxon>
        <taxon>asterids</taxon>
        <taxon>lamiids</taxon>
        <taxon>Lamiales</taxon>
        <taxon>Plantaginaceae</taxon>
        <taxon>Cheloneae</taxon>
        <taxon>Penstemon</taxon>
    </lineage>
</organism>
<sequence>MGESKVVFEMKLLINSQTKKVLFNILSLPMATAIYLYESLENLNETYIFNLTKTRMLSLLKPKISMASSVPLMFLEHAPTDQKSFYRCPNRCSSSCYSDSQTAVCTSCARQLTSPIYEKFVPSEEGGGGFVKGVVTYIIWLWMIWL</sequence>
<dbReference type="InterPro" id="IPR007750">
    <property type="entry name" value="DUF674"/>
</dbReference>
<gene>
    <name evidence="1" type="ORF">ACJIZ3_017309</name>
</gene>
<name>A0ABD3SVA4_9LAMI</name>
<dbReference type="EMBL" id="JBJXBP010000005">
    <property type="protein sequence ID" value="KAL3828507.1"/>
    <property type="molecule type" value="Genomic_DNA"/>
</dbReference>
<evidence type="ECO:0000313" key="2">
    <source>
        <dbReference type="Proteomes" id="UP001634393"/>
    </source>
</evidence>
<protein>
    <submittedName>
        <fullName evidence="1">Uncharacterized protein</fullName>
    </submittedName>
</protein>
<dbReference type="Pfam" id="PF05056">
    <property type="entry name" value="DUF674"/>
    <property type="match status" value="1"/>
</dbReference>
<keyword evidence="2" id="KW-1185">Reference proteome</keyword>
<reference evidence="1 2" key="1">
    <citation type="submission" date="2024-12" db="EMBL/GenBank/DDBJ databases">
        <title>The unique morphological basis and parallel evolutionary history of personate flowers in Penstemon.</title>
        <authorList>
            <person name="Depatie T.H."/>
            <person name="Wessinger C.A."/>
        </authorList>
    </citation>
    <scope>NUCLEOTIDE SEQUENCE [LARGE SCALE GENOMIC DNA]</scope>
    <source>
        <strain evidence="1">WTNN_2</strain>
        <tissue evidence="1">Leaf</tissue>
    </source>
</reference>
<evidence type="ECO:0000313" key="1">
    <source>
        <dbReference type="EMBL" id="KAL3828507.1"/>
    </source>
</evidence>